<name>C0NVS7_AJECG</name>
<dbReference type="STRING" id="447093.C0NVS7"/>
<feature type="compositionally biased region" description="Polar residues" evidence="1">
    <location>
        <begin position="38"/>
        <end position="47"/>
    </location>
</feature>
<feature type="region of interest" description="Disordered" evidence="1">
    <location>
        <begin position="1"/>
        <end position="93"/>
    </location>
</feature>
<feature type="compositionally biased region" description="Basic residues" evidence="1">
    <location>
        <begin position="22"/>
        <end position="33"/>
    </location>
</feature>
<evidence type="ECO:0000313" key="2">
    <source>
        <dbReference type="EMBL" id="EEH04616.1"/>
    </source>
</evidence>
<protein>
    <submittedName>
        <fullName evidence="2">Uncharacterized protein</fullName>
    </submittedName>
</protein>
<sequence length="171" mass="19415">MSYAESESIDKKGGERPQGGKARPRGCPRRRARLKEITLQQFNTTYPSLPGGDLKVLGNDRKNLSGGAHGSVAAKSRPRRKKKPNKATRIPLPISHNPKEEACYFSHIVLCPEVNEKLRSREARLPLRNINIKTGNGRVKLEIHSQPNIFPNDERPVLLLTKNIYPRFIYW</sequence>
<dbReference type="AlphaFoldDB" id="C0NVS7"/>
<evidence type="ECO:0000256" key="1">
    <source>
        <dbReference type="SAM" id="MobiDB-lite"/>
    </source>
</evidence>
<evidence type="ECO:0000313" key="3">
    <source>
        <dbReference type="Proteomes" id="UP000001631"/>
    </source>
</evidence>
<dbReference type="GeneID" id="69040273"/>
<reference evidence="2" key="1">
    <citation type="submission" date="2009-02" db="EMBL/GenBank/DDBJ databases">
        <title>The Genome Sequence of Ajellomyces capsulatus strain G186AR.</title>
        <authorList>
            <consortium name="The Broad Institute Genome Sequencing Platform"/>
            <person name="Champion M."/>
            <person name="Cuomo C."/>
            <person name="Ma L.-J."/>
            <person name="Henn M.R."/>
            <person name="Sil A."/>
            <person name="Goldman B."/>
            <person name="Young S.K."/>
            <person name="Kodira C.D."/>
            <person name="Zeng Q."/>
            <person name="Koehrsen M."/>
            <person name="Alvarado L."/>
            <person name="Berlin A."/>
            <person name="Borenstein D."/>
            <person name="Chen Z."/>
            <person name="Engels R."/>
            <person name="Freedman E."/>
            <person name="Gellesch M."/>
            <person name="Goldberg J."/>
            <person name="Griggs A."/>
            <person name="Gujja S."/>
            <person name="Heiman D."/>
            <person name="Hepburn T."/>
            <person name="Howarth C."/>
            <person name="Jen D."/>
            <person name="Larson L."/>
            <person name="Lewis B."/>
            <person name="Mehta T."/>
            <person name="Park D."/>
            <person name="Pearson M."/>
            <person name="Roberts A."/>
            <person name="Saif S."/>
            <person name="Shea T."/>
            <person name="Shenoy N."/>
            <person name="Sisk P."/>
            <person name="Stolte C."/>
            <person name="Sykes S."/>
            <person name="Walk T."/>
            <person name="White J."/>
            <person name="Yandava C."/>
            <person name="Klein B."/>
            <person name="McEwen J.G."/>
            <person name="Puccia R."/>
            <person name="Goldman G.H."/>
            <person name="Felipe M.S."/>
            <person name="Nino-Vega G."/>
            <person name="San-Blas G."/>
            <person name="Taylor J."/>
            <person name="Mendoza L."/>
            <person name="Galagan J."/>
            <person name="Nusbaum C."/>
            <person name="Birren B."/>
        </authorList>
    </citation>
    <scope>NUCLEOTIDE SEQUENCE</scope>
    <source>
        <strain evidence="2">G186AR</strain>
    </source>
</reference>
<dbReference type="EMBL" id="GG663373">
    <property type="protein sequence ID" value="EEH04616.1"/>
    <property type="molecule type" value="Genomic_DNA"/>
</dbReference>
<dbReference type="InParanoid" id="C0NVS7"/>
<dbReference type="Proteomes" id="UP000001631">
    <property type="component" value="Unassembled WGS sequence"/>
</dbReference>
<proteinExistence type="predicted"/>
<dbReference type="HOGENOM" id="CLU_1562445_0_0_1"/>
<feature type="compositionally biased region" description="Basic residues" evidence="1">
    <location>
        <begin position="76"/>
        <end position="86"/>
    </location>
</feature>
<keyword evidence="3" id="KW-1185">Reference proteome</keyword>
<dbReference type="RefSeq" id="XP_045285097.1">
    <property type="nucleotide sequence ID" value="XM_045434306.1"/>
</dbReference>
<accession>C0NVS7</accession>
<organism evidence="2 3">
    <name type="scientific">Ajellomyces capsulatus (strain G186AR / H82 / ATCC MYA-2454 / RMSCC 2432)</name>
    <name type="common">Darling's disease fungus</name>
    <name type="synonym">Histoplasma capsulatum</name>
    <dbReference type="NCBI Taxonomy" id="447093"/>
    <lineage>
        <taxon>Eukaryota</taxon>
        <taxon>Fungi</taxon>
        <taxon>Dikarya</taxon>
        <taxon>Ascomycota</taxon>
        <taxon>Pezizomycotina</taxon>
        <taxon>Eurotiomycetes</taxon>
        <taxon>Eurotiomycetidae</taxon>
        <taxon>Onygenales</taxon>
        <taxon>Ajellomycetaceae</taxon>
        <taxon>Histoplasma</taxon>
    </lineage>
</organism>
<gene>
    <name evidence="2" type="ORF">HCBG_07257</name>
</gene>